<dbReference type="Proteomes" id="UP000822688">
    <property type="component" value="Chromosome V"/>
</dbReference>
<evidence type="ECO:0000256" key="1">
    <source>
        <dbReference type="ARBA" id="ARBA00022737"/>
    </source>
</evidence>
<evidence type="ECO:0000259" key="6">
    <source>
        <dbReference type="PROSITE" id="PS50863"/>
    </source>
</evidence>
<keyword evidence="1" id="KW-0677">Repeat</keyword>
<dbReference type="InterPro" id="IPR039218">
    <property type="entry name" value="REM_fam"/>
</dbReference>
<feature type="domain" description="TF-B3" evidence="6">
    <location>
        <begin position="204"/>
        <end position="239"/>
    </location>
</feature>
<keyword evidence="5" id="KW-0539">Nucleus</keyword>
<dbReference type="Gene3D" id="2.40.330.10">
    <property type="entry name" value="DNA-binding pseudobarrel domain"/>
    <property type="match status" value="2"/>
</dbReference>
<gene>
    <name evidence="7" type="ORF">KC19_VG303300</name>
</gene>
<dbReference type="PANTHER" id="PTHR31674">
    <property type="entry name" value="B3 DOMAIN-CONTAINING PROTEIN REM-LIKE 3-RELATED"/>
    <property type="match status" value="1"/>
</dbReference>
<sequence length="239" mass="27050">MDEQDEQEVAEIEDVRQFYFTVNMLTRSRRTHLEIPEAFTDKTGWPTCEECALVTSSSDRRDWPVHFRFEDVGGGKRTARSVGHGWTVFLRDQNVKSGSLLILEVMDSRSLAVTICHPDSPRKHVVKTQEAALRRRSDGPVFTKTVRASHLRPGLAARLDLPTSYWREVGAERFRDTWFTLVGPLSAVRVKSAAYVTPTQTFCYLSRGWSDFVALNDFKLGDTLQFAAVGTAEFNVSLS</sequence>
<organism evidence="7 8">
    <name type="scientific">Ceratodon purpureus</name>
    <name type="common">Fire moss</name>
    <name type="synonym">Dicranum purpureum</name>
    <dbReference type="NCBI Taxonomy" id="3225"/>
    <lineage>
        <taxon>Eukaryota</taxon>
        <taxon>Viridiplantae</taxon>
        <taxon>Streptophyta</taxon>
        <taxon>Embryophyta</taxon>
        <taxon>Bryophyta</taxon>
        <taxon>Bryophytina</taxon>
        <taxon>Bryopsida</taxon>
        <taxon>Dicranidae</taxon>
        <taxon>Pseudoditrichales</taxon>
        <taxon>Ditrichaceae</taxon>
        <taxon>Ceratodon</taxon>
    </lineage>
</organism>
<evidence type="ECO:0000313" key="8">
    <source>
        <dbReference type="Proteomes" id="UP000822688"/>
    </source>
</evidence>
<dbReference type="InterPro" id="IPR003340">
    <property type="entry name" value="B3_DNA-bd"/>
</dbReference>
<protein>
    <recommendedName>
        <fullName evidence="6">TF-B3 domain-containing protein</fullName>
    </recommendedName>
</protein>
<dbReference type="SMART" id="SM01019">
    <property type="entry name" value="B3"/>
    <property type="match status" value="2"/>
</dbReference>
<name>A0A8T0HV31_CERPU</name>
<comment type="caution">
    <text evidence="7">The sequence shown here is derived from an EMBL/GenBank/DDBJ whole genome shotgun (WGS) entry which is preliminary data.</text>
</comment>
<keyword evidence="3" id="KW-0238">DNA-binding</keyword>
<proteinExistence type="predicted"/>
<dbReference type="PANTHER" id="PTHR31674:SF62">
    <property type="entry name" value="B3 DOMAIN-CONTAINING PROTEIN REM14-RELATED"/>
    <property type="match status" value="1"/>
</dbReference>
<dbReference type="AlphaFoldDB" id="A0A8T0HV31"/>
<evidence type="ECO:0000256" key="3">
    <source>
        <dbReference type="ARBA" id="ARBA00023125"/>
    </source>
</evidence>
<evidence type="ECO:0000256" key="2">
    <source>
        <dbReference type="ARBA" id="ARBA00023015"/>
    </source>
</evidence>
<evidence type="ECO:0000256" key="4">
    <source>
        <dbReference type="ARBA" id="ARBA00023163"/>
    </source>
</evidence>
<dbReference type="PROSITE" id="PS50863">
    <property type="entry name" value="B3"/>
    <property type="match status" value="2"/>
</dbReference>
<keyword evidence="2" id="KW-0805">Transcription regulation</keyword>
<dbReference type="SUPFAM" id="SSF101936">
    <property type="entry name" value="DNA-binding pseudobarrel domain"/>
    <property type="match status" value="2"/>
</dbReference>
<dbReference type="InterPro" id="IPR015300">
    <property type="entry name" value="DNA-bd_pseudobarrel_sf"/>
</dbReference>
<keyword evidence="4" id="KW-0804">Transcription</keyword>
<evidence type="ECO:0000313" key="7">
    <source>
        <dbReference type="EMBL" id="KAG0574932.1"/>
    </source>
</evidence>
<accession>A0A8T0HV31</accession>
<reference evidence="7" key="1">
    <citation type="submission" date="2020-06" db="EMBL/GenBank/DDBJ databases">
        <title>WGS assembly of Ceratodon purpureus strain R40.</title>
        <authorList>
            <person name="Carey S.B."/>
            <person name="Jenkins J."/>
            <person name="Shu S."/>
            <person name="Lovell J.T."/>
            <person name="Sreedasyam A."/>
            <person name="Maumus F."/>
            <person name="Tiley G.P."/>
            <person name="Fernandez-Pozo N."/>
            <person name="Barry K."/>
            <person name="Chen C."/>
            <person name="Wang M."/>
            <person name="Lipzen A."/>
            <person name="Daum C."/>
            <person name="Saski C.A."/>
            <person name="Payton A.C."/>
            <person name="Mcbreen J.C."/>
            <person name="Conrad R.E."/>
            <person name="Kollar L.M."/>
            <person name="Olsson S."/>
            <person name="Huttunen S."/>
            <person name="Landis J.B."/>
            <person name="Wickett N.J."/>
            <person name="Johnson M.G."/>
            <person name="Rensing S.A."/>
            <person name="Grimwood J."/>
            <person name="Schmutz J."/>
            <person name="Mcdaniel S.F."/>
        </authorList>
    </citation>
    <scope>NUCLEOTIDE SEQUENCE</scope>
    <source>
        <strain evidence="7">R40</strain>
    </source>
</reference>
<dbReference type="CDD" id="cd10017">
    <property type="entry name" value="B3_DNA"/>
    <property type="match status" value="1"/>
</dbReference>
<dbReference type="EMBL" id="CM026426">
    <property type="protein sequence ID" value="KAG0574932.1"/>
    <property type="molecule type" value="Genomic_DNA"/>
</dbReference>
<dbReference type="GO" id="GO:0003677">
    <property type="term" value="F:DNA binding"/>
    <property type="evidence" value="ECO:0007669"/>
    <property type="project" value="UniProtKB-KW"/>
</dbReference>
<evidence type="ECO:0000256" key="5">
    <source>
        <dbReference type="ARBA" id="ARBA00023242"/>
    </source>
</evidence>
<feature type="domain" description="TF-B3" evidence="6">
    <location>
        <begin position="18"/>
        <end position="119"/>
    </location>
</feature>
<keyword evidence="8" id="KW-1185">Reference proteome</keyword>